<dbReference type="PROSITE" id="PS00113">
    <property type="entry name" value="ADENYLATE_KINASE"/>
    <property type="match status" value="1"/>
</dbReference>
<dbReference type="InterPro" id="IPR027417">
    <property type="entry name" value="P-loop_NTPase"/>
</dbReference>
<dbReference type="InterPro" id="IPR006259">
    <property type="entry name" value="Adenyl_kin_sub"/>
</dbReference>
<feature type="binding site" evidence="6">
    <location>
        <begin position="85"/>
        <end position="88"/>
    </location>
    <ligand>
        <name>AMP</name>
        <dbReference type="ChEBI" id="CHEBI:456215"/>
    </ligand>
</feature>
<comment type="subunit">
    <text evidence="6 8">Monomer.</text>
</comment>
<feature type="binding site" evidence="6">
    <location>
        <position position="92"/>
    </location>
    <ligand>
        <name>AMP</name>
        <dbReference type="ChEBI" id="CHEBI:456215"/>
    </ligand>
</feature>
<accession>A0ABV8RYL8</accession>
<dbReference type="InterPro" id="IPR000850">
    <property type="entry name" value="Adenylat/UMP-CMP_kin"/>
</dbReference>
<dbReference type="HAMAP" id="MF_00235">
    <property type="entry name" value="Adenylate_kinase_Adk"/>
    <property type="match status" value="1"/>
</dbReference>
<comment type="domain">
    <text evidence="6">Consists of three domains, a large central CORE domain and two small peripheral domains, NMPbind and LID, which undergo movements during catalysis. The LID domain closes over the site of phosphoryl transfer upon ATP binding. Assembling and dissambling the active center during each catalytic cycle provides an effective means to prevent ATP hydrolysis.</text>
</comment>
<dbReference type="CDD" id="cd01428">
    <property type="entry name" value="ADK"/>
    <property type="match status" value="1"/>
</dbReference>
<feature type="binding site" evidence="6">
    <location>
        <position position="31"/>
    </location>
    <ligand>
        <name>AMP</name>
        <dbReference type="ChEBI" id="CHEBI:456215"/>
    </ligand>
</feature>
<dbReference type="NCBIfam" id="NF001380">
    <property type="entry name" value="PRK00279.1-2"/>
    <property type="match status" value="1"/>
</dbReference>
<evidence type="ECO:0000313" key="10">
    <source>
        <dbReference type="EMBL" id="MFC4297865.1"/>
    </source>
</evidence>
<organism evidence="10 11">
    <name type="scientific">Castellaniella hirudinis</name>
    <dbReference type="NCBI Taxonomy" id="1144617"/>
    <lineage>
        <taxon>Bacteria</taxon>
        <taxon>Pseudomonadati</taxon>
        <taxon>Pseudomonadota</taxon>
        <taxon>Betaproteobacteria</taxon>
        <taxon>Burkholderiales</taxon>
        <taxon>Alcaligenaceae</taxon>
        <taxon>Castellaniella</taxon>
    </lineage>
</organism>
<comment type="caution">
    <text evidence="6">Lacks conserved residue(s) required for the propagation of feature annotation.</text>
</comment>
<comment type="function">
    <text evidence="6">Catalyzes the reversible transfer of the terminal phosphate group between ATP and AMP. Plays an important role in cellular energy homeostasis and in adenine nucleotide metabolism.</text>
</comment>
<name>A0ABV8RYL8_9BURK</name>
<feature type="binding site" evidence="6">
    <location>
        <position position="156"/>
    </location>
    <ligand>
        <name>AMP</name>
        <dbReference type="ChEBI" id="CHEBI:456215"/>
    </ligand>
</feature>
<keyword evidence="6" id="KW-0963">Cytoplasm</keyword>
<keyword evidence="11" id="KW-1185">Reference proteome</keyword>
<evidence type="ECO:0000256" key="5">
    <source>
        <dbReference type="ARBA" id="ARBA00022840"/>
    </source>
</evidence>
<feature type="binding site" evidence="6">
    <location>
        <position position="167"/>
    </location>
    <ligand>
        <name>AMP</name>
        <dbReference type="ChEBI" id="CHEBI:456215"/>
    </ligand>
</feature>
<dbReference type="PANTHER" id="PTHR23359">
    <property type="entry name" value="NUCLEOTIDE KINASE"/>
    <property type="match status" value="1"/>
</dbReference>
<evidence type="ECO:0000256" key="2">
    <source>
        <dbReference type="ARBA" id="ARBA00022727"/>
    </source>
</evidence>
<feature type="region of interest" description="NMP" evidence="6">
    <location>
        <begin position="30"/>
        <end position="59"/>
    </location>
</feature>
<dbReference type="Gene3D" id="3.40.50.300">
    <property type="entry name" value="P-loop containing nucleotide triphosphate hydrolases"/>
    <property type="match status" value="1"/>
</dbReference>
<feature type="domain" description="Adenylate kinase active site lid" evidence="9">
    <location>
        <begin position="123"/>
        <end position="158"/>
    </location>
</feature>
<dbReference type="InterPro" id="IPR007862">
    <property type="entry name" value="Adenylate_kinase_lid-dom"/>
</dbReference>
<comment type="subcellular location">
    <subcellularLocation>
        <location evidence="6 8">Cytoplasm</location>
    </subcellularLocation>
</comment>
<protein>
    <recommendedName>
        <fullName evidence="6 8">Adenylate kinase</fullName>
        <shortName evidence="6">AK</shortName>
        <ecNumber evidence="6 8">2.7.4.3</ecNumber>
    </recommendedName>
    <alternativeName>
        <fullName evidence="6">ATP-AMP transphosphorylase</fullName>
    </alternativeName>
    <alternativeName>
        <fullName evidence="6">ATP:AMP phosphotransferase</fullName>
    </alternativeName>
    <alternativeName>
        <fullName evidence="6">Adenylate monophosphate kinase</fullName>
    </alternativeName>
</protein>
<keyword evidence="4 6" id="KW-0418">Kinase</keyword>
<evidence type="ECO:0000256" key="8">
    <source>
        <dbReference type="RuleBase" id="RU003331"/>
    </source>
</evidence>
<dbReference type="NCBIfam" id="NF001379">
    <property type="entry name" value="PRK00279.1-1"/>
    <property type="match status" value="1"/>
</dbReference>
<evidence type="ECO:0000256" key="1">
    <source>
        <dbReference type="ARBA" id="ARBA00022679"/>
    </source>
</evidence>
<reference evidence="11" key="1">
    <citation type="journal article" date="2019" name="Int. J. Syst. Evol. Microbiol.">
        <title>The Global Catalogue of Microorganisms (GCM) 10K type strain sequencing project: providing services to taxonomists for standard genome sequencing and annotation.</title>
        <authorList>
            <consortium name="The Broad Institute Genomics Platform"/>
            <consortium name="The Broad Institute Genome Sequencing Center for Infectious Disease"/>
            <person name="Wu L."/>
            <person name="Ma J."/>
        </authorList>
    </citation>
    <scope>NUCLEOTIDE SEQUENCE [LARGE SCALE GENOMIC DNA]</scope>
    <source>
        <strain evidence="11">CGMCC 1.19029</strain>
    </source>
</reference>
<comment type="pathway">
    <text evidence="6">Purine metabolism; AMP biosynthesis via salvage pathway; AMP from ADP: step 1/1.</text>
</comment>
<feature type="binding site" evidence="6">
    <location>
        <begin position="132"/>
        <end position="133"/>
    </location>
    <ligand>
        <name>ATP</name>
        <dbReference type="ChEBI" id="CHEBI:30616"/>
    </ligand>
</feature>
<keyword evidence="1 6" id="KW-0808">Transferase</keyword>
<feature type="region of interest" description="LID" evidence="6">
    <location>
        <begin position="122"/>
        <end position="159"/>
    </location>
</feature>
<evidence type="ECO:0000256" key="7">
    <source>
        <dbReference type="RuleBase" id="RU003330"/>
    </source>
</evidence>
<evidence type="ECO:0000256" key="3">
    <source>
        <dbReference type="ARBA" id="ARBA00022741"/>
    </source>
</evidence>
<evidence type="ECO:0000256" key="6">
    <source>
        <dbReference type="HAMAP-Rule" id="MF_00235"/>
    </source>
</evidence>
<dbReference type="Pfam" id="PF00406">
    <property type="entry name" value="ADK"/>
    <property type="match status" value="1"/>
</dbReference>
<comment type="similarity">
    <text evidence="6 7">Belongs to the adenylate kinase family.</text>
</comment>
<keyword evidence="2 6" id="KW-0545">Nucleotide biosynthesis</keyword>
<dbReference type="GO" id="GO:0004017">
    <property type="term" value="F:AMP kinase activity"/>
    <property type="evidence" value="ECO:0007669"/>
    <property type="project" value="UniProtKB-EC"/>
</dbReference>
<sequence>MRLILLGPPGAGKGTQAAYITETFGIPQISTGDMLRAAVKAQTPLGLEAKKIMDSGGLVSDDIIIGLVRDRLQQPDCKSGYLFDGFPRTIPQADALKHAHVALDYVIEIAVPEENIIERMSGRRVHVASGRTYHLKFNPPKREGLDDETGEPLIQRDDDREDTVRHRLSVYRDQTRPLVDYYSGWAATGATEAPRYAQISGVGSVDEIRNRILDILRAHHAA</sequence>
<dbReference type="InterPro" id="IPR033690">
    <property type="entry name" value="Adenylat_kinase_CS"/>
</dbReference>
<dbReference type="SUPFAM" id="SSF52540">
    <property type="entry name" value="P-loop containing nucleoside triphosphate hydrolases"/>
    <property type="match status" value="1"/>
</dbReference>
<dbReference type="Pfam" id="PF05191">
    <property type="entry name" value="ADK_lid"/>
    <property type="match status" value="1"/>
</dbReference>
<gene>
    <name evidence="6 10" type="primary">adk</name>
    <name evidence="10" type="ORF">ACFO0J_07405</name>
</gene>
<evidence type="ECO:0000259" key="9">
    <source>
        <dbReference type="Pfam" id="PF05191"/>
    </source>
</evidence>
<comment type="caution">
    <text evidence="10">The sequence shown here is derived from an EMBL/GenBank/DDBJ whole genome shotgun (WGS) entry which is preliminary data.</text>
</comment>
<comment type="catalytic activity">
    <reaction evidence="6 8">
        <text>AMP + ATP = 2 ADP</text>
        <dbReference type="Rhea" id="RHEA:12973"/>
        <dbReference type="ChEBI" id="CHEBI:30616"/>
        <dbReference type="ChEBI" id="CHEBI:456215"/>
        <dbReference type="ChEBI" id="CHEBI:456216"/>
        <dbReference type="EC" id="2.7.4.3"/>
    </reaction>
</comment>
<dbReference type="PRINTS" id="PR00094">
    <property type="entry name" value="ADENYLTKNASE"/>
</dbReference>
<dbReference type="NCBIfam" id="NF001381">
    <property type="entry name" value="PRK00279.1-3"/>
    <property type="match status" value="1"/>
</dbReference>
<dbReference type="EMBL" id="JBHSDY010000004">
    <property type="protein sequence ID" value="MFC4297865.1"/>
    <property type="molecule type" value="Genomic_DNA"/>
</dbReference>
<proteinExistence type="inferred from homology"/>
<evidence type="ECO:0000313" key="11">
    <source>
        <dbReference type="Proteomes" id="UP001595756"/>
    </source>
</evidence>
<dbReference type="Proteomes" id="UP001595756">
    <property type="component" value="Unassembled WGS sequence"/>
</dbReference>
<dbReference type="EC" id="2.7.4.3" evidence="6 8"/>
<feature type="binding site" evidence="6">
    <location>
        <position position="36"/>
    </location>
    <ligand>
        <name>AMP</name>
        <dbReference type="ChEBI" id="CHEBI:456215"/>
    </ligand>
</feature>
<feature type="binding site" evidence="6">
    <location>
        <begin position="57"/>
        <end position="59"/>
    </location>
    <ligand>
        <name>AMP</name>
        <dbReference type="ChEBI" id="CHEBI:456215"/>
    </ligand>
</feature>
<feature type="binding site" evidence="6">
    <location>
        <position position="203"/>
    </location>
    <ligand>
        <name>ATP</name>
        <dbReference type="ChEBI" id="CHEBI:30616"/>
    </ligand>
</feature>
<dbReference type="RefSeq" id="WP_376812430.1">
    <property type="nucleotide sequence ID" value="NZ_JBHSDY010000004.1"/>
</dbReference>
<feature type="binding site" evidence="6">
    <location>
        <position position="123"/>
    </location>
    <ligand>
        <name>ATP</name>
        <dbReference type="ChEBI" id="CHEBI:30616"/>
    </ligand>
</feature>
<keyword evidence="5 6" id="KW-0067">ATP-binding</keyword>
<feature type="binding site" evidence="6">
    <location>
        <begin position="10"/>
        <end position="15"/>
    </location>
    <ligand>
        <name>ATP</name>
        <dbReference type="ChEBI" id="CHEBI:30616"/>
    </ligand>
</feature>
<keyword evidence="3 6" id="KW-0547">Nucleotide-binding</keyword>
<dbReference type="NCBIfam" id="TIGR01351">
    <property type="entry name" value="adk"/>
    <property type="match status" value="1"/>
</dbReference>
<evidence type="ECO:0000256" key="4">
    <source>
        <dbReference type="ARBA" id="ARBA00022777"/>
    </source>
</evidence>
<dbReference type="NCBIfam" id="NF011100">
    <property type="entry name" value="PRK14527.1"/>
    <property type="match status" value="1"/>
</dbReference>